<feature type="transmembrane region" description="Helical" evidence="1">
    <location>
        <begin position="217"/>
        <end position="236"/>
    </location>
</feature>
<dbReference type="GeneID" id="79271416"/>
<dbReference type="Gene3D" id="2.60.120.260">
    <property type="entry name" value="Galactose-binding domain-like"/>
    <property type="match status" value="1"/>
</dbReference>
<evidence type="ECO:0008006" key="4">
    <source>
        <dbReference type="Google" id="ProtNLM"/>
    </source>
</evidence>
<evidence type="ECO:0000313" key="2">
    <source>
        <dbReference type="EMBL" id="MFC7097675.1"/>
    </source>
</evidence>
<feature type="transmembrane region" description="Helical" evidence="1">
    <location>
        <begin position="18"/>
        <end position="37"/>
    </location>
</feature>
<evidence type="ECO:0000313" key="3">
    <source>
        <dbReference type="Proteomes" id="UP001596388"/>
    </source>
</evidence>
<proteinExistence type="predicted"/>
<organism evidence="2 3">
    <name type="scientific">Halobaculum marinum</name>
    <dbReference type="NCBI Taxonomy" id="3031996"/>
    <lineage>
        <taxon>Archaea</taxon>
        <taxon>Methanobacteriati</taxon>
        <taxon>Methanobacteriota</taxon>
        <taxon>Stenosarchaea group</taxon>
        <taxon>Halobacteria</taxon>
        <taxon>Halobacteriales</taxon>
        <taxon>Haloferacaceae</taxon>
        <taxon>Halobaculum</taxon>
    </lineage>
</organism>
<dbReference type="Proteomes" id="UP001596388">
    <property type="component" value="Unassembled WGS sequence"/>
</dbReference>
<evidence type="ECO:0000256" key="1">
    <source>
        <dbReference type="SAM" id="Phobius"/>
    </source>
</evidence>
<accession>A0ABD5WW52</accession>
<feature type="transmembrane region" description="Helical" evidence="1">
    <location>
        <begin position="394"/>
        <end position="412"/>
    </location>
</feature>
<dbReference type="AlphaFoldDB" id="A0ABD5WW52"/>
<keyword evidence="1" id="KW-0812">Transmembrane</keyword>
<feature type="transmembrane region" description="Helical" evidence="1">
    <location>
        <begin position="350"/>
        <end position="368"/>
    </location>
</feature>
<feature type="transmembrane region" description="Helical" evidence="1">
    <location>
        <begin position="286"/>
        <end position="302"/>
    </location>
</feature>
<feature type="transmembrane region" description="Helical" evidence="1">
    <location>
        <begin position="142"/>
        <end position="164"/>
    </location>
</feature>
<protein>
    <recommendedName>
        <fullName evidence="4">Membrane protein YfhO</fullName>
    </recommendedName>
</protein>
<name>A0ABD5WW52_9EURY</name>
<gene>
    <name evidence="2" type="ORF">ACFQKD_10195</name>
</gene>
<feature type="transmembrane region" description="Helical" evidence="1">
    <location>
        <begin position="309"/>
        <end position="330"/>
    </location>
</feature>
<dbReference type="RefSeq" id="WP_276237831.1">
    <property type="nucleotide sequence ID" value="NZ_CP119989.1"/>
</dbReference>
<feature type="transmembrane region" description="Helical" evidence="1">
    <location>
        <begin position="97"/>
        <end position="115"/>
    </location>
</feature>
<keyword evidence="1" id="KW-1133">Transmembrane helix</keyword>
<reference evidence="2 3" key="1">
    <citation type="journal article" date="2019" name="Int. J. Syst. Evol. Microbiol.">
        <title>The Global Catalogue of Microorganisms (GCM) 10K type strain sequencing project: providing services to taxonomists for standard genome sequencing and annotation.</title>
        <authorList>
            <consortium name="The Broad Institute Genomics Platform"/>
            <consortium name="The Broad Institute Genome Sequencing Center for Infectious Disease"/>
            <person name="Wu L."/>
            <person name="Ma J."/>
        </authorList>
    </citation>
    <scope>NUCLEOTIDE SEQUENCE [LARGE SCALE GENOMIC DNA]</scope>
    <source>
        <strain evidence="2 3">DT55</strain>
    </source>
</reference>
<dbReference type="EMBL" id="JBHTAG010000003">
    <property type="protein sequence ID" value="MFC7097675.1"/>
    <property type="molecule type" value="Genomic_DNA"/>
</dbReference>
<keyword evidence="3" id="KW-1185">Reference proteome</keyword>
<comment type="caution">
    <text evidence="2">The sequence shown here is derived from an EMBL/GenBank/DDBJ whole genome shotgun (WGS) entry which is preliminary data.</text>
</comment>
<keyword evidence="1" id="KW-0472">Membrane</keyword>
<feature type="transmembrane region" description="Helical" evidence="1">
    <location>
        <begin position="176"/>
        <end position="205"/>
    </location>
</feature>
<sequence length="928" mass="99404">MSDSQGTRFALDLSLDDVAPHVGGVGAFLLAYALLLRGIELGRLYAFGDFVPYYGSRAFAKFLGTWHDGGLGFPYVYNVMPAYLGTVTAVGGALGQNLFYLALVPAGFATFLVFARRFVERPVPRYLAAGVYAINPVTIGEFVNGGVSTLIGFVGFPLIVHYLYRIDEEDAWRPAALVGVVFGATAIVPWLVFWMIGPFAAYFAYRSRRDPRKFAKFVAGGTLGVVLSLPNVHHIVQRAAGFGDGDGVLWTTLQWNYEQADPLAVVRLAGNHGMLAMNQLGYNTDPTMVVGLVVPAVALFAYERDRLRLYYAIAVGCVGFVVLTGLGLTYPLFETVPLFWSVRNPAKLQYPLLLSLSLLFGAGLETVLHGARGAVTGLDIDAHRGRASDARDPLLRGVVVGLVVLSLVAYAAPAAGAYGLEGVRGDDYAVPAEYDAVADEVDGRALWVPYGYTTQLRLRETHPNHVGIKSGGVVQGIPNVDYVTRLFEDVAAGEPVHQRLRDLGVEYVVVESDPPGDYGAGAPRVQSKWGAPWLFGDPATLNERFATSDAYERAFSADGFTVYRVTGVPDRDRVVRNEGLHAVVYPEETDTEVVGDNLLANPSFDDGTGGWWTPPNESGRTTTYVETADGGAVELRVSGDTQPLPVAQATATRDDYPYRVNVDATGDGVATLYWYEGEKSPDSLVSREVVPLSAFPKSVTAKGDTLSIRIKPNASSEVVVREVTVARSSYPAATEFTAASGGVPGVVVDGRDDPPGNATVVAANLGPEAASDAGADVRIVDAETVLDGDLAFDDDYRQGAGVLLADGEHPDAVPDDARLVTHETEAGTVLDYWVVGSFDDTPVTTVRTSYAAGWSGSPDAEHFRAQGWANGFTDTTPDEVSWTGGGLRGLVVRVWLGAWAVTLLVLAGPPVARRLRERFDDGDQTSLP</sequence>